<dbReference type="PANTHER" id="PTHR43715">
    <property type="entry name" value="GDP-MANNOSE 4,6-DEHYDRATASE"/>
    <property type="match status" value="1"/>
</dbReference>
<evidence type="ECO:0000256" key="3">
    <source>
        <dbReference type="ARBA" id="ARBA00011989"/>
    </source>
</evidence>
<evidence type="ECO:0000256" key="1">
    <source>
        <dbReference type="ARBA" id="ARBA00001937"/>
    </source>
</evidence>
<evidence type="ECO:0000256" key="2">
    <source>
        <dbReference type="ARBA" id="ARBA00009263"/>
    </source>
</evidence>
<keyword evidence="4" id="KW-0456">Lyase</keyword>
<comment type="similarity">
    <text evidence="2">Belongs to the NAD(P)-dependent epimerase/dehydratase family. GDP-mannose 4,6-dehydratase subfamily.</text>
</comment>
<comment type="cofactor">
    <cofactor evidence="1">
        <name>NADP(+)</name>
        <dbReference type="ChEBI" id="CHEBI:58349"/>
    </cofactor>
</comment>
<accession>A0ABP4WA08</accession>
<dbReference type="EMBL" id="BAAAME010000005">
    <property type="protein sequence ID" value="GAA1747334.1"/>
    <property type="molecule type" value="Genomic_DNA"/>
</dbReference>
<dbReference type="EC" id="4.2.1.47" evidence="3"/>
<evidence type="ECO:0000313" key="7">
    <source>
        <dbReference type="Proteomes" id="UP001501057"/>
    </source>
</evidence>
<dbReference type="Gene3D" id="3.90.25.10">
    <property type="entry name" value="UDP-galactose 4-epimerase, domain 1"/>
    <property type="match status" value="1"/>
</dbReference>
<dbReference type="Proteomes" id="UP001501057">
    <property type="component" value="Unassembled WGS sequence"/>
</dbReference>
<sequence>MQTFDPESPGDVPVALVTGVAGQDGMFVSRLLLQRGWRVVGTIRPGSRSVDRMRPYLAGVEVVEHDQRDVEGFAAILRRFRPRSIYNLAGFSAVQASWKAATEVMLTNSVAVVEMLEEVVRFRDEAGFAPRFVQASSAEMFGPETYGMLTEGVAHDPRTPYAVSKSAAHYAVNAYRDRHEVFGCGVIMFNHESPFRGRQFIAGRIARLAAEVAQGLPTRLTLGALDVERDWGAASDVAAALVAALDHDTPSDYVVATGESHTLRDMLRVAFAAVGRDDALDHVDLQPAMWSTIQASSLLGDSTRARERLDWHPLVDFETLVKGMVETDLRRLGTGVEESADYL</sequence>
<dbReference type="Pfam" id="PF16363">
    <property type="entry name" value="GDP_Man_Dehyd"/>
    <property type="match status" value="1"/>
</dbReference>
<dbReference type="Gene3D" id="3.40.50.720">
    <property type="entry name" value="NAD(P)-binding Rossmann-like Domain"/>
    <property type="match status" value="1"/>
</dbReference>
<keyword evidence="7" id="KW-1185">Reference proteome</keyword>
<comment type="caution">
    <text evidence="6">The sequence shown here is derived from an EMBL/GenBank/DDBJ whole genome shotgun (WGS) entry which is preliminary data.</text>
</comment>
<proteinExistence type="inferred from homology"/>
<dbReference type="RefSeq" id="WP_344202938.1">
    <property type="nucleotide sequence ID" value="NZ_BAAAME010000005.1"/>
</dbReference>
<feature type="domain" description="NAD(P)-binding" evidence="5">
    <location>
        <begin position="16"/>
        <end position="324"/>
    </location>
</feature>
<evidence type="ECO:0000313" key="6">
    <source>
        <dbReference type="EMBL" id="GAA1747334.1"/>
    </source>
</evidence>
<dbReference type="InterPro" id="IPR016040">
    <property type="entry name" value="NAD(P)-bd_dom"/>
</dbReference>
<evidence type="ECO:0000259" key="5">
    <source>
        <dbReference type="Pfam" id="PF16363"/>
    </source>
</evidence>
<reference evidence="7" key="1">
    <citation type="journal article" date="2019" name="Int. J. Syst. Evol. Microbiol.">
        <title>The Global Catalogue of Microorganisms (GCM) 10K type strain sequencing project: providing services to taxonomists for standard genome sequencing and annotation.</title>
        <authorList>
            <consortium name="The Broad Institute Genomics Platform"/>
            <consortium name="The Broad Institute Genome Sequencing Center for Infectious Disease"/>
            <person name="Wu L."/>
            <person name="Ma J."/>
        </authorList>
    </citation>
    <scope>NUCLEOTIDE SEQUENCE [LARGE SCALE GENOMIC DNA]</scope>
    <source>
        <strain evidence="7">JCM 13518</strain>
    </source>
</reference>
<protein>
    <recommendedName>
        <fullName evidence="3">GDP-mannose 4,6-dehydratase</fullName>
        <ecNumber evidence="3">4.2.1.47</ecNumber>
    </recommendedName>
</protein>
<gene>
    <name evidence="6" type="primary">gmd_1</name>
    <name evidence="6" type="ORF">GCM10009710_29270</name>
</gene>
<name>A0ABP4WA08_9ACTN</name>
<organism evidence="6 7">
    <name type="scientific">Aeromicrobium alkaliterrae</name>
    <dbReference type="NCBI Taxonomy" id="302168"/>
    <lineage>
        <taxon>Bacteria</taxon>
        <taxon>Bacillati</taxon>
        <taxon>Actinomycetota</taxon>
        <taxon>Actinomycetes</taxon>
        <taxon>Propionibacteriales</taxon>
        <taxon>Nocardioidaceae</taxon>
        <taxon>Aeromicrobium</taxon>
    </lineage>
</organism>
<dbReference type="InterPro" id="IPR006368">
    <property type="entry name" value="GDP_Man_deHydtase"/>
</dbReference>
<dbReference type="PANTHER" id="PTHR43715:SF1">
    <property type="entry name" value="GDP-MANNOSE 4,6 DEHYDRATASE"/>
    <property type="match status" value="1"/>
</dbReference>
<dbReference type="SUPFAM" id="SSF51735">
    <property type="entry name" value="NAD(P)-binding Rossmann-fold domains"/>
    <property type="match status" value="1"/>
</dbReference>
<dbReference type="InterPro" id="IPR036291">
    <property type="entry name" value="NAD(P)-bd_dom_sf"/>
</dbReference>
<evidence type="ECO:0000256" key="4">
    <source>
        <dbReference type="ARBA" id="ARBA00023239"/>
    </source>
</evidence>